<dbReference type="Gene3D" id="1.10.4080.10">
    <property type="entry name" value="ADP-ribosylation/Crystallin J1"/>
    <property type="match status" value="1"/>
</dbReference>
<name>F3ZNU9_9BACE</name>
<dbReference type="Proteomes" id="UP000018439">
    <property type="component" value="Chromosome"/>
</dbReference>
<dbReference type="EMBL" id="CM001167">
    <property type="protein sequence ID" value="EGJ71525.1"/>
    <property type="molecule type" value="Genomic_DNA"/>
</dbReference>
<evidence type="ECO:0000313" key="1">
    <source>
        <dbReference type="EMBL" id="EGJ71525.1"/>
    </source>
</evidence>
<dbReference type="OrthoDB" id="9798107at2"/>
<evidence type="ECO:0000313" key="2">
    <source>
        <dbReference type="Proteomes" id="UP000018439"/>
    </source>
</evidence>
<keyword evidence="2" id="KW-1185">Reference proteome</keyword>
<proteinExistence type="predicted"/>
<protein>
    <submittedName>
        <fullName evidence="1">Uncharacterized protein</fullName>
    </submittedName>
</protein>
<dbReference type="InterPro" id="IPR036705">
    <property type="entry name" value="Ribosyl_crysJ1_sf"/>
</dbReference>
<dbReference type="Pfam" id="PF03747">
    <property type="entry name" value="ADP_ribosyl_GH"/>
    <property type="match status" value="1"/>
</dbReference>
<gene>
    <name evidence="1" type="ORF">Bcop_1327</name>
</gene>
<sequence length="339" mass="38413">MKTRKEIIQEIQDLQRNLMTQFEDRVRGALQGMLMGETFSDRTPIPSKNNSEEVKWAVNVDMLCAWIEQVCSSKQLTIADLTTVIQQFKGEEALDGLPISNLVFSSGYVQNPIDVAKADFDETHKNLVFYDFVLCRSVFAGLWDYQSMDTVVQNAEKLCRLTHNSPQVVGSSVVVAYLIHKILLDELFTENELIWLSRNYSSELSAYVEYAYEGNIHMLKPNTSETPEKNIMKTMGLAIWTTLQTSSFFDTYSFLGRELRFFREIQAVVIAVLGAKQGYANIPVEIGSPHGSVKAYRGSELVHQVVNDELTGYVSGRADSLILTLQEEMKRNNRVLLIP</sequence>
<dbReference type="HOGENOM" id="CLU_817971_0_0_10"/>
<organism evidence="1 2">
    <name type="scientific">Bacteroides coprosuis DSM 18011</name>
    <dbReference type="NCBI Taxonomy" id="679937"/>
    <lineage>
        <taxon>Bacteria</taxon>
        <taxon>Pseudomonadati</taxon>
        <taxon>Bacteroidota</taxon>
        <taxon>Bacteroidia</taxon>
        <taxon>Bacteroidales</taxon>
        <taxon>Bacteroidaceae</taxon>
        <taxon>Bacteroides</taxon>
    </lineage>
</organism>
<dbReference type="SUPFAM" id="SSF101478">
    <property type="entry name" value="ADP-ribosylglycohydrolase"/>
    <property type="match status" value="1"/>
</dbReference>
<dbReference type="AlphaFoldDB" id="F3ZNU9"/>
<dbReference type="InterPro" id="IPR005502">
    <property type="entry name" value="Ribosyl_crysJ1"/>
</dbReference>
<reference evidence="1 2" key="1">
    <citation type="journal article" date="2011" name="Stand. Genomic Sci.">
        <title>Non-contiguous finished genome sequence of Bacteroides coprosuis type strain (PC139).</title>
        <authorList>
            <person name="Land M."/>
            <person name="Held B."/>
            <person name="Gronow S."/>
            <person name="Abt B."/>
            <person name="Lucas S."/>
            <person name="Del Rio T.G."/>
            <person name="Nolan M."/>
            <person name="Tice H."/>
            <person name="Cheng J.F."/>
            <person name="Pitluck S."/>
            <person name="Liolios K."/>
            <person name="Pagani I."/>
            <person name="Ivanova N."/>
            <person name="Mavromatis K."/>
            <person name="Mikhailova N."/>
            <person name="Pati A."/>
            <person name="Tapia R."/>
            <person name="Han C."/>
            <person name="Goodwin L."/>
            <person name="Chen A."/>
            <person name="Palaniappan K."/>
            <person name="Hauser L."/>
            <person name="Brambilla E.M."/>
            <person name="Rohde M."/>
            <person name="Goker M."/>
            <person name="Detter J.C."/>
            <person name="Woyke T."/>
            <person name="Bristow J."/>
            <person name="Eisen J.A."/>
            <person name="Markowitz V."/>
            <person name="Hugenholtz P."/>
            <person name="Kyrpides N.C."/>
            <person name="Klenk H.P."/>
            <person name="Lapidus A."/>
        </authorList>
    </citation>
    <scope>NUCLEOTIDE SEQUENCE [LARGE SCALE GENOMIC DNA]</scope>
    <source>
        <strain evidence="1 2">DSM 18011</strain>
    </source>
</reference>
<accession>F3ZNU9</accession>